<proteinExistence type="predicted"/>
<evidence type="ECO:0000313" key="1">
    <source>
        <dbReference type="EMBL" id="KAK7857253.1"/>
    </source>
</evidence>
<organism evidence="1">
    <name type="scientific">Quercus suber</name>
    <name type="common">Cork oak</name>
    <dbReference type="NCBI Taxonomy" id="58331"/>
    <lineage>
        <taxon>Eukaryota</taxon>
        <taxon>Viridiplantae</taxon>
        <taxon>Streptophyta</taxon>
        <taxon>Embryophyta</taxon>
        <taxon>Tracheophyta</taxon>
        <taxon>Spermatophyta</taxon>
        <taxon>Magnoliopsida</taxon>
        <taxon>eudicotyledons</taxon>
        <taxon>Gunneridae</taxon>
        <taxon>Pentapetalae</taxon>
        <taxon>rosids</taxon>
        <taxon>fabids</taxon>
        <taxon>Fagales</taxon>
        <taxon>Fagaceae</taxon>
        <taxon>Quercus</taxon>
    </lineage>
</organism>
<gene>
    <name evidence="1" type="ORF">CFP56_019101</name>
</gene>
<reference evidence="1" key="1">
    <citation type="submission" date="2017-12" db="EMBL/GenBank/DDBJ databases">
        <authorList>
            <person name="Barbosa P."/>
            <person name="Usie A."/>
            <person name="Ramos A.M."/>
        </authorList>
    </citation>
    <scope>NUCLEOTIDE SEQUENCE</scope>
    <source>
        <strain evidence="1">HL8</strain>
        <tissue evidence="1">Leaves</tissue>
    </source>
</reference>
<comment type="caution">
    <text evidence="1">The sequence shown here is derived from an EMBL/GenBank/DDBJ whole genome shotgun (WGS) entry which is preliminary data.</text>
</comment>
<reference evidence="1" key="2">
    <citation type="journal article" date="2018" name="Sci. Data">
        <title>The draft genome sequence of cork oak.</title>
        <authorList>
            <person name="Ramos A.M."/>
            <person name="Usie A."/>
            <person name="Barbosa P."/>
            <person name="Barros P.M."/>
            <person name="Capote T."/>
            <person name="Chaves I."/>
            <person name="Simoes F."/>
            <person name="Abreu I."/>
            <person name="Carrasquinho I."/>
            <person name="Faro C."/>
            <person name="Guimaraes J.B."/>
            <person name="Mendonca D."/>
            <person name="Nobrega F."/>
            <person name="Rodrigues L."/>
            <person name="Saibo N.J.M."/>
            <person name="Varela M.C."/>
            <person name="Egas C."/>
            <person name="Matos J."/>
            <person name="Miguel C.M."/>
            <person name="Oliveira M.M."/>
            <person name="Ricardo C.P."/>
            <person name="Goncalves S."/>
        </authorList>
    </citation>
    <scope>NUCLEOTIDE SEQUENCE [LARGE SCALE GENOMIC DNA]</scope>
    <source>
        <strain evidence="1">HL8</strain>
    </source>
</reference>
<dbReference type="EMBL" id="PKMF04000029">
    <property type="protein sequence ID" value="KAK7857253.1"/>
    <property type="molecule type" value="Genomic_DNA"/>
</dbReference>
<reference evidence="1" key="3">
    <citation type="submission" date="2023-07" db="EMBL/GenBank/DDBJ databases">
        <title>An improved reference 1 genome and first organelle genomes of Quercus suber.</title>
        <authorList>
            <consortium name="Genosuber Consortium"/>
            <person name="Usie A."/>
            <person name="Serra O."/>
            <person name="Barros P."/>
        </authorList>
    </citation>
    <scope>NUCLEOTIDE SEQUENCE</scope>
    <source>
        <strain evidence="1">HL8</strain>
        <tissue evidence="1">Leaves</tissue>
    </source>
</reference>
<accession>A0AAW0LZV9</accession>
<sequence>MNYGKWLTPSVSGSKYWGPAMSIPESEFPSSGFPRCLENPCFQEVSNSLKSLPKHDVEENDLPVVPGSKTSLETNPNSLKFCTLGGETALDISNLCLSLEPKNSPLHEFAEMHVPSRNSTPISRRYGTLIESLGKSGRALKLLNT</sequence>
<protein>
    <submittedName>
        <fullName evidence="1">Uncharacterized protein</fullName>
    </submittedName>
</protein>
<dbReference type="AlphaFoldDB" id="A0AAW0LZV9"/>
<name>A0AAW0LZV9_QUESU</name>